<dbReference type="Proteomes" id="UP000886501">
    <property type="component" value="Unassembled WGS sequence"/>
</dbReference>
<accession>A0ACB6Z0A0</accession>
<comment type="caution">
    <text evidence="1">The sequence shown here is derived from an EMBL/GenBank/DDBJ whole genome shotgun (WGS) entry which is preliminary data.</text>
</comment>
<gene>
    <name evidence="1" type="ORF">BDM02DRAFT_3192620</name>
</gene>
<reference evidence="1" key="1">
    <citation type="submission" date="2019-10" db="EMBL/GenBank/DDBJ databases">
        <authorList>
            <consortium name="DOE Joint Genome Institute"/>
            <person name="Kuo A."/>
            <person name="Miyauchi S."/>
            <person name="Kiss E."/>
            <person name="Drula E."/>
            <person name="Kohler A."/>
            <person name="Sanchez-Garcia M."/>
            <person name="Andreopoulos B."/>
            <person name="Barry K.W."/>
            <person name="Bonito G."/>
            <person name="Buee M."/>
            <person name="Carver A."/>
            <person name="Chen C."/>
            <person name="Cichocki N."/>
            <person name="Clum A."/>
            <person name="Culley D."/>
            <person name="Crous P.W."/>
            <person name="Fauchery L."/>
            <person name="Girlanda M."/>
            <person name="Hayes R."/>
            <person name="Keri Z."/>
            <person name="Labutti K."/>
            <person name="Lipzen A."/>
            <person name="Lombard V."/>
            <person name="Magnuson J."/>
            <person name="Maillard F."/>
            <person name="Morin E."/>
            <person name="Murat C."/>
            <person name="Nolan M."/>
            <person name="Ohm R."/>
            <person name="Pangilinan J."/>
            <person name="Pereira M."/>
            <person name="Perotto S."/>
            <person name="Peter M."/>
            <person name="Riley R."/>
            <person name="Sitrit Y."/>
            <person name="Stielow B."/>
            <person name="Szollosi G."/>
            <person name="Zifcakova L."/>
            <person name="Stursova M."/>
            <person name="Spatafora J.W."/>
            <person name="Tedersoo L."/>
            <person name="Vaario L.-M."/>
            <person name="Yamada A."/>
            <person name="Yan M."/>
            <person name="Wang P."/>
            <person name="Xu J."/>
            <person name="Bruns T."/>
            <person name="Baldrian P."/>
            <person name="Vilgalys R."/>
            <person name="Henrissat B."/>
            <person name="Grigoriev I.V."/>
            <person name="Hibbett D."/>
            <person name="Nagy L.G."/>
            <person name="Martin F.M."/>
        </authorList>
    </citation>
    <scope>NUCLEOTIDE SEQUENCE</scope>
    <source>
        <strain evidence="1">P2</strain>
    </source>
</reference>
<proteinExistence type="predicted"/>
<protein>
    <submittedName>
        <fullName evidence="1">Subtilisin-like protein</fullName>
    </submittedName>
</protein>
<keyword evidence="2" id="KW-1185">Reference proteome</keyword>
<evidence type="ECO:0000313" key="1">
    <source>
        <dbReference type="EMBL" id="KAF9642825.1"/>
    </source>
</evidence>
<dbReference type="EMBL" id="MU118345">
    <property type="protein sequence ID" value="KAF9642825.1"/>
    <property type="molecule type" value="Genomic_DNA"/>
</dbReference>
<reference evidence="1" key="2">
    <citation type="journal article" date="2020" name="Nat. Commun.">
        <title>Large-scale genome sequencing of mycorrhizal fungi provides insights into the early evolution of symbiotic traits.</title>
        <authorList>
            <person name="Miyauchi S."/>
            <person name="Kiss E."/>
            <person name="Kuo A."/>
            <person name="Drula E."/>
            <person name="Kohler A."/>
            <person name="Sanchez-Garcia M."/>
            <person name="Morin E."/>
            <person name="Andreopoulos B."/>
            <person name="Barry K.W."/>
            <person name="Bonito G."/>
            <person name="Buee M."/>
            <person name="Carver A."/>
            <person name="Chen C."/>
            <person name="Cichocki N."/>
            <person name="Clum A."/>
            <person name="Culley D."/>
            <person name="Crous P.W."/>
            <person name="Fauchery L."/>
            <person name="Girlanda M."/>
            <person name="Hayes R.D."/>
            <person name="Keri Z."/>
            <person name="LaButti K."/>
            <person name="Lipzen A."/>
            <person name="Lombard V."/>
            <person name="Magnuson J."/>
            <person name="Maillard F."/>
            <person name="Murat C."/>
            <person name="Nolan M."/>
            <person name="Ohm R.A."/>
            <person name="Pangilinan J."/>
            <person name="Pereira M.F."/>
            <person name="Perotto S."/>
            <person name="Peter M."/>
            <person name="Pfister S."/>
            <person name="Riley R."/>
            <person name="Sitrit Y."/>
            <person name="Stielow J.B."/>
            <person name="Szollosi G."/>
            <person name="Zifcakova L."/>
            <person name="Stursova M."/>
            <person name="Spatafora J.W."/>
            <person name="Tedersoo L."/>
            <person name="Vaario L.M."/>
            <person name="Yamada A."/>
            <person name="Yan M."/>
            <person name="Wang P."/>
            <person name="Xu J."/>
            <person name="Bruns T."/>
            <person name="Baldrian P."/>
            <person name="Vilgalys R."/>
            <person name="Dunand C."/>
            <person name="Henrissat B."/>
            <person name="Grigoriev I.V."/>
            <person name="Hibbett D."/>
            <person name="Nagy L.G."/>
            <person name="Martin F.M."/>
        </authorList>
    </citation>
    <scope>NUCLEOTIDE SEQUENCE</scope>
    <source>
        <strain evidence="1">P2</strain>
    </source>
</reference>
<sequence>MFSKQFVALVLCVLPVLAAPSPLVPVKQTTDAIPGRYIVTFKDDISHADGVSSVTSKIGSQSKVTHDWGTAINGLAGAFTDADLELVRSNPNVASIEQDGYAHTQTVVSHYDSTAGAGTDVYIIDTGILTTHPAFGEFVKAARSGELLCHYKSADGNGHGTHTAGTAVSGPYGVSKAAHVFAVKVLSDSGSGSWSDIISGMNWVATAAATSHRPSVASMSLGGSFISSVNTAANNLVASGVTTAVAA</sequence>
<feature type="non-terminal residue" evidence="1">
    <location>
        <position position="247"/>
    </location>
</feature>
<evidence type="ECO:0000313" key="2">
    <source>
        <dbReference type="Proteomes" id="UP000886501"/>
    </source>
</evidence>
<organism evidence="1 2">
    <name type="scientific">Thelephora ganbajun</name>
    <name type="common">Ganba fungus</name>
    <dbReference type="NCBI Taxonomy" id="370292"/>
    <lineage>
        <taxon>Eukaryota</taxon>
        <taxon>Fungi</taxon>
        <taxon>Dikarya</taxon>
        <taxon>Basidiomycota</taxon>
        <taxon>Agaricomycotina</taxon>
        <taxon>Agaricomycetes</taxon>
        <taxon>Thelephorales</taxon>
        <taxon>Thelephoraceae</taxon>
        <taxon>Thelephora</taxon>
    </lineage>
</organism>
<name>A0ACB6Z0A0_THEGA</name>